<evidence type="ECO:0000313" key="2">
    <source>
        <dbReference type="EMBL" id="KAF6160397.1"/>
    </source>
</evidence>
<keyword evidence="3" id="KW-1185">Reference proteome</keyword>
<gene>
    <name evidence="2" type="ORF">GIB67_019166</name>
</gene>
<proteinExistence type="predicted"/>
<feature type="signal peptide" evidence="1">
    <location>
        <begin position="1"/>
        <end position="27"/>
    </location>
</feature>
<evidence type="ECO:0000256" key="1">
    <source>
        <dbReference type="SAM" id="SignalP"/>
    </source>
</evidence>
<protein>
    <submittedName>
        <fullName evidence="2">Uncharacterized protein</fullName>
    </submittedName>
</protein>
<sequence length="68" mass="7806">MLHTFFLKPFNLLFFLISLLNNQEVLPLSLANPKGTTLHLLPCKDQLFTRSTTETTSLLDLKFLTHAF</sequence>
<feature type="chain" id="PRO_5029711690" evidence="1">
    <location>
        <begin position="28"/>
        <end position="68"/>
    </location>
</feature>
<keyword evidence="1" id="KW-0732">Signal</keyword>
<dbReference type="AlphaFoldDB" id="A0A7J7MZX8"/>
<organism evidence="2 3">
    <name type="scientific">Kingdonia uniflora</name>
    <dbReference type="NCBI Taxonomy" id="39325"/>
    <lineage>
        <taxon>Eukaryota</taxon>
        <taxon>Viridiplantae</taxon>
        <taxon>Streptophyta</taxon>
        <taxon>Embryophyta</taxon>
        <taxon>Tracheophyta</taxon>
        <taxon>Spermatophyta</taxon>
        <taxon>Magnoliopsida</taxon>
        <taxon>Ranunculales</taxon>
        <taxon>Circaeasteraceae</taxon>
        <taxon>Kingdonia</taxon>
    </lineage>
</organism>
<accession>A0A7J7MZX8</accession>
<name>A0A7J7MZX8_9MAGN</name>
<reference evidence="2 3" key="1">
    <citation type="journal article" date="2020" name="IScience">
        <title>Genome Sequencing of the Endangered Kingdonia uniflora (Circaeasteraceae, Ranunculales) Reveals Potential Mechanisms of Evolutionary Specialization.</title>
        <authorList>
            <person name="Sun Y."/>
            <person name="Deng T."/>
            <person name="Zhang A."/>
            <person name="Moore M.J."/>
            <person name="Landis J.B."/>
            <person name="Lin N."/>
            <person name="Zhang H."/>
            <person name="Zhang X."/>
            <person name="Huang J."/>
            <person name="Zhang X."/>
            <person name="Sun H."/>
            <person name="Wang H."/>
        </authorList>
    </citation>
    <scope>NUCLEOTIDE SEQUENCE [LARGE SCALE GENOMIC DNA]</scope>
    <source>
        <strain evidence="2">TB1705</strain>
        <tissue evidence="2">Leaf</tissue>
    </source>
</reference>
<evidence type="ECO:0000313" key="3">
    <source>
        <dbReference type="Proteomes" id="UP000541444"/>
    </source>
</evidence>
<comment type="caution">
    <text evidence="2">The sequence shown here is derived from an EMBL/GenBank/DDBJ whole genome shotgun (WGS) entry which is preliminary data.</text>
</comment>
<dbReference type="Proteomes" id="UP000541444">
    <property type="component" value="Unassembled WGS sequence"/>
</dbReference>
<dbReference type="EMBL" id="JACGCM010001165">
    <property type="protein sequence ID" value="KAF6160397.1"/>
    <property type="molecule type" value="Genomic_DNA"/>
</dbReference>